<reference evidence="1" key="1">
    <citation type="submission" date="2022-09" db="EMBL/GenBank/DDBJ databases">
        <title>Intensive care unit water sources are persistently colonized with multi-drug resistant bacteria and are the site of extensive horizontal gene transfer of antibiotic resistance genes.</title>
        <authorList>
            <person name="Diorio-Toth L."/>
        </authorList>
    </citation>
    <scope>NUCLEOTIDE SEQUENCE</scope>
    <source>
        <strain evidence="1">GD04153</strain>
    </source>
</reference>
<evidence type="ECO:0000313" key="2">
    <source>
        <dbReference type="Proteomes" id="UP001158087"/>
    </source>
</evidence>
<sequence>MNALVQSYDAEIEEVLAYHGGDVRAAIEALLKDRDFLIREVELSRLAVTHGHPVDLFKRAA</sequence>
<proteinExistence type="predicted"/>
<dbReference type="CDD" id="cd14279">
    <property type="entry name" value="CUE"/>
    <property type="match status" value="1"/>
</dbReference>
<dbReference type="Proteomes" id="UP001158087">
    <property type="component" value="Unassembled WGS sequence"/>
</dbReference>
<gene>
    <name evidence="1" type="ORF">N7376_15350</name>
</gene>
<organism evidence="1 2">
    <name type="scientific">Brucella intermedia GD04153</name>
    <dbReference type="NCBI Taxonomy" id="2975438"/>
    <lineage>
        <taxon>Bacteria</taxon>
        <taxon>Pseudomonadati</taxon>
        <taxon>Pseudomonadota</taxon>
        <taxon>Alphaproteobacteria</taxon>
        <taxon>Hyphomicrobiales</taxon>
        <taxon>Brucellaceae</taxon>
        <taxon>Brucella/Ochrobactrum group</taxon>
        <taxon>Brucella</taxon>
    </lineage>
</organism>
<protein>
    <submittedName>
        <fullName evidence="1">Uncharacterized protein</fullName>
    </submittedName>
</protein>
<dbReference type="EMBL" id="JAODYY010000007">
    <property type="protein sequence ID" value="MDH0125383.1"/>
    <property type="molecule type" value="Genomic_DNA"/>
</dbReference>
<accession>A0AA42H4F4</accession>
<name>A0AA42H4F4_9HYPH</name>
<comment type="caution">
    <text evidence="1">The sequence shown here is derived from an EMBL/GenBank/DDBJ whole genome shotgun (WGS) entry which is preliminary data.</text>
</comment>
<evidence type="ECO:0000313" key="1">
    <source>
        <dbReference type="EMBL" id="MDH0125383.1"/>
    </source>
</evidence>
<dbReference type="AlphaFoldDB" id="A0AA42H4F4"/>